<keyword evidence="7" id="KW-0496">Mitochondrion</keyword>
<accession>U5YDT0</accession>
<dbReference type="GO" id="GO:0043953">
    <property type="term" value="P:protein transport by the Tat complex"/>
    <property type="evidence" value="ECO:0007669"/>
    <property type="project" value="TreeGrafter"/>
</dbReference>
<dbReference type="AlphaFoldDB" id="U5YDT0"/>
<feature type="transmembrane region" description="Helical" evidence="6">
    <location>
        <begin position="12"/>
        <end position="34"/>
    </location>
</feature>
<comment type="similarity">
    <text evidence="2">Belongs to the TatC family.</text>
</comment>
<protein>
    <submittedName>
        <fullName evidence="7">SecY-independent transporter protein</fullName>
    </submittedName>
</protein>
<feature type="transmembrane region" description="Helical" evidence="6">
    <location>
        <begin position="165"/>
        <end position="188"/>
    </location>
</feature>
<feature type="transmembrane region" description="Helical" evidence="6">
    <location>
        <begin position="68"/>
        <end position="91"/>
    </location>
</feature>
<dbReference type="GO" id="GO:0033281">
    <property type="term" value="C:TAT protein transport complex"/>
    <property type="evidence" value="ECO:0007669"/>
    <property type="project" value="TreeGrafter"/>
</dbReference>
<feature type="transmembrane region" description="Helical" evidence="6">
    <location>
        <begin position="223"/>
        <end position="241"/>
    </location>
</feature>
<dbReference type="GeneID" id="17675293"/>
<keyword evidence="3 6" id="KW-0812">Transmembrane</keyword>
<keyword evidence="5 6" id="KW-0472">Membrane</keyword>
<evidence type="ECO:0000256" key="6">
    <source>
        <dbReference type="SAM" id="Phobius"/>
    </source>
</evidence>
<sequence length="248" mass="29085">MHSSLDLIFKEARIRASWTLLCILVTCGYCYWFSEYLLFVLTKPFLLVSKPNSIFICTQLTESLNTYITTSFLLCFCFCTPYLIYQIWCFFIPSCNETQRAQLSNALRLSGFAFFFVFLLTLKWIMPFIWFFLYKLSTADAASRGLLIIKLQPKIYDFIILTLRFFLIASLCSQLPVLIICCIEYNLIDLQDCIKHRRTFLFLSVLFAAFVTPPDIWCQMAAWLPIYVIIELTIFTALIRLKYKCSLQ</sequence>
<evidence type="ECO:0000256" key="3">
    <source>
        <dbReference type="ARBA" id="ARBA00022692"/>
    </source>
</evidence>
<name>U5YDT0_9VIRI</name>
<evidence type="ECO:0000256" key="1">
    <source>
        <dbReference type="ARBA" id="ARBA00004141"/>
    </source>
</evidence>
<dbReference type="GO" id="GO:0009977">
    <property type="term" value="F:proton motive force dependent protein transmembrane transporter activity"/>
    <property type="evidence" value="ECO:0007669"/>
    <property type="project" value="TreeGrafter"/>
</dbReference>
<dbReference type="GO" id="GO:0065002">
    <property type="term" value="P:intracellular protein transmembrane transport"/>
    <property type="evidence" value="ECO:0007669"/>
    <property type="project" value="TreeGrafter"/>
</dbReference>
<gene>
    <name evidence="7" type="primary">mttB</name>
</gene>
<dbReference type="RefSeq" id="YP_008816046.1">
    <property type="nucleotide sequence ID" value="NC_022860.1"/>
</dbReference>
<comment type="subcellular location">
    <subcellularLocation>
        <location evidence="1">Membrane</location>
        <topology evidence="1">Multi-pass membrane protein</topology>
    </subcellularLocation>
</comment>
<reference evidence="7" key="1">
    <citation type="journal article" date="2013" name="Genome Biol. Evol.">
        <title>Tracing the evolution of streptophyte algae and their mitochondrial genome.</title>
        <authorList>
            <person name="Turmel M."/>
            <person name="Otis C."/>
            <person name="Lemieux C."/>
        </authorList>
    </citation>
    <scope>NUCLEOTIDE SEQUENCE</scope>
</reference>
<evidence type="ECO:0000313" key="7">
    <source>
        <dbReference type="EMBL" id="AGZ90239.1"/>
    </source>
</evidence>
<dbReference type="PANTHER" id="PTHR30371:SF0">
    <property type="entry name" value="SEC-INDEPENDENT PROTEIN TRANSLOCASE PROTEIN TATC, CHLOROPLASTIC-RELATED"/>
    <property type="match status" value="1"/>
</dbReference>
<evidence type="ECO:0000256" key="5">
    <source>
        <dbReference type="ARBA" id="ARBA00023136"/>
    </source>
</evidence>
<dbReference type="InterPro" id="IPR002033">
    <property type="entry name" value="TatC"/>
</dbReference>
<organism evidence="7">
    <name type="scientific">Closterium baillyanum</name>
    <dbReference type="NCBI Taxonomy" id="1416941"/>
    <lineage>
        <taxon>Eukaryota</taxon>
        <taxon>Viridiplantae</taxon>
        <taxon>Streptophyta</taxon>
        <taxon>Zygnematophyceae</taxon>
        <taxon>Zygnematophycidae</taxon>
        <taxon>Desmidiales</taxon>
        <taxon>Closteriaceae</taxon>
        <taxon>Closterium</taxon>
    </lineage>
</organism>
<dbReference type="PANTHER" id="PTHR30371">
    <property type="entry name" value="SEC-INDEPENDENT PROTEIN TRANSLOCASE PROTEIN TATC"/>
    <property type="match status" value="1"/>
</dbReference>
<geneLocation type="mitochondrion" evidence="7"/>
<proteinExistence type="inferred from homology"/>
<feature type="transmembrane region" description="Helical" evidence="6">
    <location>
        <begin position="112"/>
        <end position="133"/>
    </location>
</feature>
<dbReference type="NCBIfam" id="TIGR00945">
    <property type="entry name" value="tatC"/>
    <property type="match status" value="1"/>
</dbReference>
<evidence type="ECO:0000256" key="4">
    <source>
        <dbReference type="ARBA" id="ARBA00022989"/>
    </source>
</evidence>
<dbReference type="EMBL" id="KF060940">
    <property type="protein sequence ID" value="AGZ90239.1"/>
    <property type="molecule type" value="Genomic_DNA"/>
</dbReference>
<dbReference type="Pfam" id="PF00902">
    <property type="entry name" value="TatC"/>
    <property type="match status" value="1"/>
</dbReference>
<keyword evidence="4 6" id="KW-1133">Transmembrane helix</keyword>
<evidence type="ECO:0000256" key="2">
    <source>
        <dbReference type="ARBA" id="ARBA00008882"/>
    </source>
</evidence>
<feature type="transmembrane region" description="Helical" evidence="6">
    <location>
        <begin position="200"/>
        <end position="217"/>
    </location>
</feature>